<keyword evidence="2" id="KW-1185">Reference proteome</keyword>
<proteinExistence type="predicted"/>
<comment type="caution">
    <text evidence="1">The sequence shown here is derived from an EMBL/GenBank/DDBJ whole genome shotgun (WGS) entry which is preliminary data.</text>
</comment>
<evidence type="ECO:0008006" key="3">
    <source>
        <dbReference type="Google" id="ProtNLM"/>
    </source>
</evidence>
<dbReference type="Proteomes" id="UP000724874">
    <property type="component" value="Unassembled WGS sequence"/>
</dbReference>
<sequence length="131" mass="15222">MAVALPYDVWCLIASFIPKAERAKLYRVNSAFFNVFMNQKYREARVYHVGDEDTRRWIRVMSPMIARRVRILSLRPHLFAVPSPASKERQSSFISKLWDHIRQAVRTAVPKELTTSTSLLHNISNMTEVTS</sequence>
<gene>
    <name evidence="1" type="ORF">CPB84DRAFT_1843481</name>
</gene>
<protein>
    <recommendedName>
        <fullName evidence="3">F-box domain-containing protein</fullName>
    </recommendedName>
</protein>
<name>A0A9P5TR33_GYMJU</name>
<accession>A0A9P5TR33</accession>
<evidence type="ECO:0000313" key="1">
    <source>
        <dbReference type="EMBL" id="KAF8908587.1"/>
    </source>
</evidence>
<dbReference type="AlphaFoldDB" id="A0A9P5TR33"/>
<dbReference type="EMBL" id="JADNYJ010000011">
    <property type="protein sequence ID" value="KAF8908587.1"/>
    <property type="molecule type" value="Genomic_DNA"/>
</dbReference>
<reference evidence="1" key="1">
    <citation type="submission" date="2020-11" db="EMBL/GenBank/DDBJ databases">
        <authorList>
            <consortium name="DOE Joint Genome Institute"/>
            <person name="Ahrendt S."/>
            <person name="Riley R."/>
            <person name="Andreopoulos W."/>
            <person name="LaButti K."/>
            <person name="Pangilinan J."/>
            <person name="Ruiz-duenas F.J."/>
            <person name="Barrasa J.M."/>
            <person name="Sanchez-Garcia M."/>
            <person name="Camarero S."/>
            <person name="Miyauchi S."/>
            <person name="Serrano A."/>
            <person name="Linde D."/>
            <person name="Babiker R."/>
            <person name="Drula E."/>
            <person name="Ayuso-Fernandez I."/>
            <person name="Pacheco R."/>
            <person name="Padilla G."/>
            <person name="Ferreira P."/>
            <person name="Barriuso J."/>
            <person name="Kellner H."/>
            <person name="Castanera R."/>
            <person name="Alfaro M."/>
            <person name="Ramirez L."/>
            <person name="Pisabarro A.G."/>
            <person name="Kuo A."/>
            <person name="Tritt A."/>
            <person name="Lipzen A."/>
            <person name="He G."/>
            <person name="Yan M."/>
            <person name="Ng V."/>
            <person name="Cullen D."/>
            <person name="Martin F."/>
            <person name="Rosso M.-N."/>
            <person name="Henrissat B."/>
            <person name="Hibbett D."/>
            <person name="Martinez A.T."/>
            <person name="Grigoriev I.V."/>
        </authorList>
    </citation>
    <scope>NUCLEOTIDE SEQUENCE</scope>
    <source>
        <strain evidence="1">AH 44721</strain>
    </source>
</reference>
<organism evidence="1 2">
    <name type="scientific">Gymnopilus junonius</name>
    <name type="common">Spectacular rustgill mushroom</name>
    <name type="synonym">Gymnopilus spectabilis subsp. junonius</name>
    <dbReference type="NCBI Taxonomy" id="109634"/>
    <lineage>
        <taxon>Eukaryota</taxon>
        <taxon>Fungi</taxon>
        <taxon>Dikarya</taxon>
        <taxon>Basidiomycota</taxon>
        <taxon>Agaricomycotina</taxon>
        <taxon>Agaricomycetes</taxon>
        <taxon>Agaricomycetidae</taxon>
        <taxon>Agaricales</taxon>
        <taxon>Agaricineae</taxon>
        <taxon>Hymenogastraceae</taxon>
        <taxon>Gymnopilus</taxon>
    </lineage>
</organism>
<evidence type="ECO:0000313" key="2">
    <source>
        <dbReference type="Proteomes" id="UP000724874"/>
    </source>
</evidence>
<dbReference type="OrthoDB" id="3039255at2759"/>